<comment type="similarity">
    <text evidence="3">Belongs to the metallo-dependent hydrolases superfamily. Adenosine and AMP deaminases family. ADGF subfamily.</text>
</comment>
<evidence type="ECO:0000259" key="12">
    <source>
        <dbReference type="Pfam" id="PF00962"/>
    </source>
</evidence>
<evidence type="ECO:0000256" key="7">
    <source>
        <dbReference type="ARBA" id="ARBA00022723"/>
    </source>
</evidence>
<dbReference type="HOGENOM" id="CLU_022829_2_0_1"/>
<dbReference type="SMR" id="W4KJU1"/>
<dbReference type="RefSeq" id="XP_009542904.1">
    <property type="nucleotide sequence ID" value="XM_009544609.1"/>
</dbReference>
<comment type="cofactor">
    <cofactor evidence="1">
        <name>Zn(2+)</name>
        <dbReference type="ChEBI" id="CHEBI:29105"/>
    </cofactor>
</comment>
<dbReference type="AlphaFoldDB" id="W4KJU1"/>
<dbReference type="GO" id="GO:0006154">
    <property type="term" value="P:adenosine catabolic process"/>
    <property type="evidence" value="ECO:0007669"/>
    <property type="project" value="InterPro"/>
</dbReference>
<name>W4KJU1_HETIT</name>
<dbReference type="eggNOG" id="KOG1097">
    <property type="taxonomic scope" value="Eukaryota"/>
</dbReference>
<dbReference type="GeneID" id="20669643"/>
<dbReference type="GO" id="GO:0046103">
    <property type="term" value="P:inosine biosynthetic process"/>
    <property type="evidence" value="ECO:0007669"/>
    <property type="project" value="TreeGrafter"/>
</dbReference>
<dbReference type="InterPro" id="IPR032466">
    <property type="entry name" value="Metal_Hydrolase"/>
</dbReference>
<dbReference type="EC" id="3.5.4.4" evidence="4"/>
<evidence type="ECO:0000256" key="9">
    <source>
        <dbReference type="ARBA" id="ARBA00022801"/>
    </source>
</evidence>
<evidence type="ECO:0000256" key="4">
    <source>
        <dbReference type="ARBA" id="ARBA00012784"/>
    </source>
</evidence>
<dbReference type="PANTHER" id="PTHR11409:SF39">
    <property type="entry name" value="ADENOSINE DEAMINASE 2"/>
    <property type="match status" value="1"/>
</dbReference>
<organism evidence="13 14">
    <name type="scientific">Heterobasidion irregulare (strain TC 32-1)</name>
    <dbReference type="NCBI Taxonomy" id="747525"/>
    <lineage>
        <taxon>Eukaryota</taxon>
        <taxon>Fungi</taxon>
        <taxon>Dikarya</taxon>
        <taxon>Basidiomycota</taxon>
        <taxon>Agaricomycotina</taxon>
        <taxon>Agaricomycetes</taxon>
        <taxon>Russulales</taxon>
        <taxon>Bondarzewiaceae</taxon>
        <taxon>Heterobasidion</taxon>
        <taxon>Heterobasidion annosum species complex</taxon>
    </lineage>
</organism>
<comment type="subcellular location">
    <subcellularLocation>
        <location evidence="2">Secreted</location>
    </subcellularLocation>
</comment>
<evidence type="ECO:0000256" key="6">
    <source>
        <dbReference type="ARBA" id="ARBA00022525"/>
    </source>
</evidence>
<evidence type="ECO:0000313" key="14">
    <source>
        <dbReference type="Proteomes" id="UP000030671"/>
    </source>
</evidence>
<accession>W4KJU1</accession>
<feature type="domain" description="Adenosine deaminase" evidence="12">
    <location>
        <begin position="212"/>
        <end position="515"/>
    </location>
</feature>
<evidence type="ECO:0000256" key="10">
    <source>
        <dbReference type="ARBA" id="ARBA00022833"/>
    </source>
</evidence>
<dbReference type="Gene3D" id="3.20.20.140">
    <property type="entry name" value="Metal-dependent hydrolases"/>
    <property type="match status" value="1"/>
</dbReference>
<dbReference type="FunCoup" id="W4KJU1">
    <property type="interactions" value="180"/>
</dbReference>
<keyword evidence="14" id="KW-1185">Reference proteome</keyword>
<keyword evidence="9" id="KW-0378">Hydrolase</keyword>
<proteinExistence type="inferred from homology"/>
<keyword evidence="6" id="KW-0964">Secreted</keyword>
<keyword evidence="7" id="KW-0479">Metal-binding</keyword>
<sequence>MSLHFHDVETYLSQRSAFIQADRALRRENGRLGVLTEKEKQGDAIIRQIRKDEESSVWAKDYNGIPHPFPGMEFLTGKYIIDQTKLFQIVQKMPKGALLHAHFDATVNTKWLLERALQYPQIHVRTPAQVTSTSIGSILPEFRPRPHSTALLSPESGNLTSSAYTPGGWVPLAHARQSFSSEMGGPEGFDKWALDSMMINPAEAYGTHNTVTKIWKKFLSTFSVASPLVLFRPIFVQYIRQFLLSSIEDGISYAEPRINFYDRVMYDENGQANVPHREWLLDFDRVLKELKEEMKDQGREDEFIGAKIIYTTVRVVSAKELEWYTEDCINLKQEFPHLIAGFDLVGDENVGKPLTEYITPLLAFKKRVEELSLDIPLLLHAGETLGDGTKADDNLYDAILLGTKRIGHGFSIVKHPRLMEICREKGIALEVCPISNEILRLTSSMPMHPLPILLNHGVPIALNSDDPAIFGYMGLSYDFFQVIASSEVTGLLTLAQIARDSITFSTLDPSEKARTLALWEKRWDEYLDKIISQDI</sequence>
<dbReference type="GO" id="GO:0005615">
    <property type="term" value="C:extracellular space"/>
    <property type="evidence" value="ECO:0007669"/>
    <property type="project" value="InterPro"/>
</dbReference>
<dbReference type="EMBL" id="KI925455">
    <property type="protein sequence ID" value="ETW86133.1"/>
    <property type="molecule type" value="Genomic_DNA"/>
</dbReference>
<dbReference type="FunFam" id="3.20.20.140:FF:000017">
    <property type="entry name" value="Adenosine deaminase 2"/>
    <property type="match status" value="1"/>
</dbReference>
<dbReference type="InterPro" id="IPR001365">
    <property type="entry name" value="A_deaminase_dom"/>
</dbReference>
<dbReference type="PROSITE" id="PS00485">
    <property type="entry name" value="A_DEAMINASE"/>
    <property type="match status" value="1"/>
</dbReference>
<protein>
    <recommendedName>
        <fullName evidence="5">Adenosine deaminase</fullName>
        <ecNumber evidence="4">3.5.4.4</ecNumber>
    </recommendedName>
</protein>
<evidence type="ECO:0000256" key="11">
    <source>
        <dbReference type="ARBA" id="ARBA00047764"/>
    </source>
</evidence>
<dbReference type="SUPFAM" id="SSF51556">
    <property type="entry name" value="Metallo-dependent hydrolases"/>
    <property type="match status" value="1"/>
</dbReference>
<reference evidence="13 14" key="1">
    <citation type="journal article" date="2012" name="New Phytol.">
        <title>Insight into trade-off between wood decay and parasitism from the genome of a fungal forest pathogen.</title>
        <authorList>
            <person name="Olson A."/>
            <person name="Aerts A."/>
            <person name="Asiegbu F."/>
            <person name="Belbahri L."/>
            <person name="Bouzid O."/>
            <person name="Broberg A."/>
            <person name="Canback B."/>
            <person name="Coutinho P.M."/>
            <person name="Cullen D."/>
            <person name="Dalman K."/>
            <person name="Deflorio G."/>
            <person name="van Diepen L.T."/>
            <person name="Dunand C."/>
            <person name="Duplessis S."/>
            <person name="Durling M."/>
            <person name="Gonthier P."/>
            <person name="Grimwood J."/>
            <person name="Fossdal C.G."/>
            <person name="Hansson D."/>
            <person name="Henrissat B."/>
            <person name="Hietala A."/>
            <person name="Himmelstrand K."/>
            <person name="Hoffmeister D."/>
            <person name="Hogberg N."/>
            <person name="James T.Y."/>
            <person name="Karlsson M."/>
            <person name="Kohler A."/>
            <person name="Kues U."/>
            <person name="Lee Y.H."/>
            <person name="Lin Y.C."/>
            <person name="Lind M."/>
            <person name="Lindquist E."/>
            <person name="Lombard V."/>
            <person name="Lucas S."/>
            <person name="Lunden K."/>
            <person name="Morin E."/>
            <person name="Murat C."/>
            <person name="Park J."/>
            <person name="Raffaello T."/>
            <person name="Rouze P."/>
            <person name="Salamov A."/>
            <person name="Schmutz J."/>
            <person name="Solheim H."/>
            <person name="Stahlberg J."/>
            <person name="Velez H."/>
            <person name="de Vries R.P."/>
            <person name="Wiebenga A."/>
            <person name="Woodward S."/>
            <person name="Yakovlev I."/>
            <person name="Garbelotto M."/>
            <person name="Martin F."/>
            <person name="Grigoriev I.V."/>
            <person name="Stenlid J."/>
        </authorList>
    </citation>
    <scope>NUCLEOTIDE SEQUENCE [LARGE SCALE GENOMIC DNA]</scope>
    <source>
        <strain evidence="13 14">TC 32-1</strain>
    </source>
</reference>
<comment type="catalytic activity">
    <reaction evidence="11">
        <text>adenosine + H2O + H(+) = inosine + NH4(+)</text>
        <dbReference type="Rhea" id="RHEA:24408"/>
        <dbReference type="ChEBI" id="CHEBI:15377"/>
        <dbReference type="ChEBI" id="CHEBI:15378"/>
        <dbReference type="ChEBI" id="CHEBI:16335"/>
        <dbReference type="ChEBI" id="CHEBI:17596"/>
        <dbReference type="ChEBI" id="CHEBI:28938"/>
        <dbReference type="EC" id="3.5.4.4"/>
    </reaction>
</comment>
<dbReference type="InterPro" id="IPR006330">
    <property type="entry name" value="Ado/ade_deaminase"/>
</dbReference>
<evidence type="ECO:0000256" key="3">
    <source>
        <dbReference type="ARBA" id="ARBA00006083"/>
    </source>
</evidence>
<dbReference type="InParanoid" id="W4KJU1"/>
<evidence type="ECO:0000256" key="2">
    <source>
        <dbReference type="ARBA" id="ARBA00004613"/>
    </source>
</evidence>
<dbReference type="PANTHER" id="PTHR11409">
    <property type="entry name" value="ADENOSINE DEAMINASE"/>
    <property type="match status" value="1"/>
</dbReference>
<evidence type="ECO:0000256" key="8">
    <source>
        <dbReference type="ARBA" id="ARBA00022729"/>
    </source>
</evidence>
<dbReference type="STRING" id="747525.W4KJU1"/>
<keyword evidence="10" id="KW-0862">Zinc</keyword>
<dbReference type="Pfam" id="PF00962">
    <property type="entry name" value="A_deaminase"/>
    <property type="match status" value="1"/>
</dbReference>
<dbReference type="OrthoDB" id="7202371at2759"/>
<keyword evidence="8" id="KW-0732">Signal</keyword>
<dbReference type="Proteomes" id="UP000030671">
    <property type="component" value="Unassembled WGS sequence"/>
</dbReference>
<evidence type="ECO:0000256" key="1">
    <source>
        <dbReference type="ARBA" id="ARBA00001947"/>
    </source>
</evidence>
<gene>
    <name evidence="13" type="ORF">HETIRDRAFT_309109</name>
</gene>
<dbReference type="InterPro" id="IPR006331">
    <property type="entry name" value="ADGF"/>
</dbReference>
<dbReference type="NCBIfam" id="TIGR01431">
    <property type="entry name" value="adm_rel"/>
    <property type="match status" value="1"/>
</dbReference>
<dbReference type="InterPro" id="IPR006650">
    <property type="entry name" value="A/AMP_deam_AS"/>
</dbReference>
<dbReference type="GO" id="GO:0004000">
    <property type="term" value="F:adenosine deaminase activity"/>
    <property type="evidence" value="ECO:0007669"/>
    <property type="project" value="InterPro"/>
</dbReference>
<dbReference type="KEGG" id="hir:HETIRDRAFT_309109"/>
<dbReference type="GO" id="GO:0046872">
    <property type="term" value="F:metal ion binding"/>
    <property type="evidence" value="ECO:0007669"/>
    <property type="project" value="UniProtKB-KW"/>
</dbReference>
<evidence type="ECO:0000256" key="5">
    <source>
        <dbReference type="ARBA" id="ARBA00018099"/>
    </source>
</evidence>
<evidence type="ECO:0000313" key="13">
    <source>
        <dbReference type="EMBL" id="ETW86133.1"/>
    </source>
</evidence>
<dbReference type="GO" id="GO:0009168">
    <property type="term" value="P:purine ribonucleoside monophosphate biosynthetic process"/>
    <property type="evidence" value="ECO:0007669"/>
    <property type="project" value="InterPro"/>
</dbReference>